<name>A0A4Z1CZR4_STRGP</name>
<proteinExistence type="predicted"/>
<evidence type="ECO:0000313" key="2">
    <source>
        <dbReference type="Proteomes" id="UP000298513"/>
    </source>
</evidence>
<protein>
    <submittedName>
        <fullName evidence="1">Uncharacterized protein</fullName>
    </submittedName>
</protein>
<evidence type="ECO:0000313" key="1">
    <source>
        <dbReference type="EMBL" id="TGN74415.1"/>
    </source>
</evidence>
<dbReference type="RefSeq" id="WP_135794467.1">
    <property type="nucleotide sequence ID" value="NZ_JBEPFF010000018.1"/>
</dbReference>
<accession>A0A4Z1CZR4</accession>
<dbReference type="AlphaFoldDB" id="A0A4Z1CZR4"/>
<dbReference type="Proteomes" id="UP000298513">
    <property type="component" value="Unassembled WGS sequence"/>
</dbReference>
<gene>
    <name evidence="1" type="ORF">E5082_30510</name>
</gene>
<reference evidence="1 2" key="1">
    <citation type="submission" date="2019-04" db="EMBL/GenBank/DDBJ databases">
        <title>Streptomyces sp. nov. Bv016 isolated from bark of Buahinia variegata.</title>
        <authorList>
            <person name="Kanchanasin P."/>
            <person name="Tanasupawat S."/>
            <person name="Yuki M."/>
            <person name="Kudo T."/>
        </authorList>
    </citation>
    <scope>NUCLEOTIDE SEQUENCE [LARGE SCALE GENOMIC DNA]</scope>
    <source>
        <strain evidence="1 2">JCM 4765</strain>
    </source>
</reference>
<comment type="caution">
    <text evidence="1">The sequence shown here is derived from an EMBL/GenBank/DDBJ whole genome shotgun (WGS) entry which is preliminary data.</text>
</comment>
<keyword evidence="2" id="KW-1185">Reference proteome</keyword>
<dbReference type="EMBL" id="SRRU01000015">
    <property type="protein sequence ID" value="TGN74415.1"/>
    <property type="molecule type" value="Genomic_DNA"/>
</dbReference>
<organism evidence="1 2">
    <name type="scientific">Streptomyces griseoluteus</name>
    <dbReference type="NCBI Taxonomy" id="29306"/>
    <lineage>
        <taxon>Bacteria</taxon>
        <taxon>Bacillati</taxon>
        <taxon>Actinomycetota</taxon>
        <taxon>Actinomycetes</taxon>
        <taxon>Kitasatosporales</taxon>
        <taxon>Streptomycetaceae</taxon>
        <taxon>Streptomyces</taxon>
    </lineage>
</organism>
<sequence>MYVLKYLGKGNTHASEEQITKWLRGVDGLPAAGHGWVEDAARTAWSLVTRYSLPNWRGLTPR</sequence>